<proteinExistence type="predicted"/>
<protein>
    <submittedName>
        <fullName evidence="1">Uncharacterized protein</fullName>
    </submittedName>
</protein>
<evidence type="ECO:0000313" key="1">
    <source>
        <dbReference type="EMBL" id="RZC67811.1"/>
    </source>
</evidence>
<dbReference type="AlphaFoldDB" id="A0A4Y7K6G9"/>
<sequence>MAYGRFVEVITKVVLPLFSGLAEEEGMVIIYLTPTVDLVIQEENLAKNEFSLPWLRNKPLCLDIFDQSLISLQSSWFSILKAIYIYFRLILVTSLRAQITYCYVFVRWLLSLPSLIQVNKPGVSALTQAIGQVLKESPHLGSLLARNGKIVAAGYVVTGLEGEVCHHRTVQKNEGKVHIECVYDDSAPIWDPPQGDDYYKLSSHVGGGWIV</sequence>
<feature type="non-terminal residue" evidence="1">
    <location>
        <position position="211"/>
    </location>
</feature>
<reference evidence="1 2" key="1">
    <citation type="journal article" date="2018" name="Science">
        <title>The opium poppy genome and morphinan production.</title>
        <authorList>
            <person name="Guo L."/>
            <person name="Winzer T."/>
            <person name="Yang X."/>
            <person name="Li Y."/>
            <person name="Ning Z."/>
            <person name="He Z."/>
            <person name="Teodor R."/>
            <person name="Lu Y."/>
            <person name="Bowser T.A."/>
            <person name="Graham I.A."/>
            <person name="Ye K."/>
        </authorList>
    </citation>
    <scope>NUCLEOTIDE SEQUENCE [LARGE SCALE GENOMIC DNA]</scope>
    <source>
        <strain evidence="2">cv. HN1</strain>
        <tissue evidence="1">Leaves</tissue>
    </source>
</reference>
<keyword evidence="2" id="KW-1185">Reference proteome</keyword>
<dbReference type="Gramene" id="RZC67811">
    <property type="protein sequence ID" value="RZC67811"/>
    <property type="gene ID" value="C5167_011494"/>
</dbReference>
<name>A0A4Y7K6G9_PAPSO</name>
<organism evidence="1 2">
    <name type="scientific">Papaver somniferum</name>
    <name type="common">Opium poppy</name>
    <dbReference type="NCBI Taxonomy" id="3469"/>
    <lineage>
        <taxon>Eukaryota</taxon>
        <taxon>Viridiplantae</taxon>
        <taxon>Streptophyta</taxon>
        <taxon>Embryophyta</taxon>
        <taxon>Tracheophyta</taxon>
        <taxon>Spermatophyta</taxon>
        <taxon>Magnoliopsida</taxon>
        <taxon>Ranunculales</taxon>
        <taxon>Papaveraceae</taxon>
        <taxon>Papaveroideae</taxon>
        <taxon>Papaver</taxon>
    </lineage>
</organism>
<dbReference type="Proteomes" id="UP000316621">
    <property type="component" value="Chromosome 6"/>
</dbReference>
<dbReference type="EMBL" id="CM010720">
    <property type="protein sequence ID" value="RZC67811.1"/>
    <property type="molecule type" value="Genomic_DNA"/>
</dbReference>
<gene>
    <name evidence="1" type="ORF">C5167_011494</name>
</gene>
<accession>A0A4Y7K6G9</accession>
<evidence type="ECO:0000313" key="2">
    <source>
        <dbReference type="Proteomes" id="UP000316621"/>
    </source>
</evidence>